<accession>A0A2I1C792</accession>
<dbReference type="OrthoDB" id="10262413at2759"/>
<dbReference type="Gene3D" id="3.40.50.720">
    <property type="entry name" value="NAD(P)-binding Rossmann-like Domain"/>
    <property type="match status" value="1"/>
</dbReference>
<feature type="domain" description="NAD-dependent epimerase/dehydratase" evidence="1">
    <location>
        <begin position="5"/>
        <end position="90"/>
    </location>
</feature>
<evidence type="ECO:0000313" key="2">
    <source>
        <dbReference type="EMBL" id="PKX93461.1"/>
    </source>
</evidence>
<dbReference type="PANTHER" id="PTHR48079:SF6">
    <property type="entry name" value="NAD(P)-BINDING DOMAIN-CONTAINING PROTEIN-RELATED"/>
    <property type="match status" value="1"/>
</dbReference>
<reference evidence="3" key="1">
    <citation type="journal article" date="2018" name="Proc. Natl. Acad. Sci. U.S.A.">
        <title>Linking secondary metabolites to gene clusters through genome sequencing of six diverse Aspergillus species.</title>
        <authorList>
            <person name="Kaerboelling I."/>
            <person name="Vesth T.C."/>
            <person name="Frisvad J.C."/>
            <person name="Nybo J.L."/>
            <person name="Theobald S."/>
            <person name="Kuo A."/>
            <person name="Bowyer P."/>
            <person name="Matsuda Y."/>
            <person name="Mondo S."/>
            <person name="Lyhne E.K."/>
            <person name="Kogle M.E."/>
            <person name="Clum A."/>
            <person name="Lipzen A."/>
            <person name="Salamov A."/>
            <person name="Ngan C.Y."/>
            <person name="Daum C."/>
            <person name="Chiniquy J."/>
            <person name="Barry K."/>
            <person name="LaButti K."/>
            <person name="Haridas S."/>
            <person name="Simmons B.A."/>
            <person name="Magnuson J.K."/>
            <person name="Mortensen U.H."/>
            <person name="Larsen T.O."/>
            <person name="Grigoriev I.V."/>
            <person name="Baker S.E."/>
            <person name="Andersen M.R."/>
        </authorList>
    </citation>
    <scope>NUCLEOTIDE SEQUENCE [LARGE SCALE GENOMIC DNA]</scope>
    <source>
        <strain evidence="3">IBT 16806</strain>
    </source>
</reference>
<dbReference type="Proteomes" id="UP000234474">
    <property type="component" value="Unassembled WGS sequence"/>
</dbReference>
<name>A0A2I1C792_ASPN1</name>
<dbReference type="InterPro" id="IPR036291">
    <property type="entry name" value="NAD(P)-bd_dom_sf"/>
</dbReference>
<keyword evidence="3" id="KW-1185">Reference proteome</keyword>
<evidence type="ECO:0000259" key="1">
    <source>
        <dbReference type="Pfam" id="PF01370"/>
    </source>
</evidence>
<evidence type="ECO:0000313" key="3">
    <source>
        <dbReference type="Proteomes" id="UP000234474"/>
    </source>
</evidence>
<dbReference type="GO" id="GO:0005737">
    <property type="term" value="C:cytoplasm"/>
    <property type="evidence" value="ECO:0007669"/>
    <property type="project" value="TreeGrafter"/>
</dbReference>
<dbReference type="InterPro" id="IPR051783">
    <property type="entry name" value="NAD(P)-dependent_oxidoreduct"/>
</dbReference>
<dbReference type="EMBL" id="MSZS01000005">
    <property type="protein sequence ID" value="PKX93461.1"/>
    <property type="molecule type" value="Genomic_DNA"/>
</dbReference>
<dbReference type="Pfam" id="PF01370">
    <property type="entry name" value="Epimerase"/>
    <property type="match status" value="1"/>
</dbReference>
<sequence length="378" mass="41772">MEYNILITGGSGYLGGTLLNQLKSADLPKYHKLFASVRTSAQAEAVKQYSAEPLQFDMQDETSVRNAILQNRINVVFFLVDAISSSTQESFIKALAELGKTTGQDVHFLHASPPPCTSGAKAFSNHAGAPIDRLLFDEDPNLYEIQKSQRSSLPMMQKGVETNNRIIELSESLGVKSYIFSPCVVYGKGEGFGNKLSIQTAAIVRAAKATGRVYNLNERDDWAWPVCHLLDNTMLYVEILRKILSSEEIPHGRNGYYLPSSGRVAWKDVYASIATALFKRGLLEDSAVHPVDEDILGDMATALDSPKEMVAVQIGGEYVNPFLRSKGNKSNVSSRRCLLEARNGLKIGWKPVFPPEHFLDVLDQEVDLILSDDAQKSR</sequence>
<proteinExistence type="predicted"/>
<dbReference type="OMA" id="QYPPEHI"/>
<dbReference type="PANTHER" id="PTHR48079">
    <property type="entry name" value="PROTEIN YEEZ"/>
    <property type="match status" value="1"/>
</dbReference>
<dbReference type="VEuPathDB" id="FungiDB:P174DRAFT_392431"/>
<dbReference type="GO" id="GO:0004029">
    <property type="term" value="F:aldehyde dehydrogenase (NAD+) activity"/>
    <property type="evidence" value="ECO:0007669"/>
    <property type="project" value="TreeGrafter"/>
</dbReference>
<comment type="caution">
    <text evidence="2">The sequence shown here is derived from an EMBL/GenBank/DDBJ whole genome shotgun (WGS) entry which is preliminary data.</text>
</comment>
<dbReference type="RefSeq" id="XP_024682056.1">
    <property type="nucleotide sequence ID" value="XM_024823553.1"/>
</dbReference>
<protein>
    <recommendedName>
        <fullName evidence="1">NAD-dependent epimerase/dehydratase domain-containing protein</fullName>
    </recommendedName>
</protein>
<dbReference type="InterPro" id="IPR001509">
    <property type="entry name" value="Epimerase_deHydtase"/>
</dbReference>
<dbReference type="STRING" id="1392255.A0A2I1C792"/>
<dbReference type="GeneID" id="36530878"/>
<dbReference type="AlphaFoldDB" id="A0A2I1C792"/>
<gene>
    <name evidence="2" type="ORF">P174DRAFT_392431</name>
</gene>
<organism evidence="2 3">
    <name type="scientific">Aspergillus novofumigatus (strain IBT 16806)</name>
    <dbReference type="NCBI Taxonomy" id="1392255"/>
    <lineage>
        <taxon>Eukaryota</taxon>
        <taxon>Fungi</taxon>
        <taxon>Dikarya</taxon>
        <taxon>Ascomycota</taxon>
        <taxon>Pezizomycotina</taxon>
        <taxon>Eurotiomycetes</taxon>
        <taxon>Eurotiomycetidae</taxon>
        <taxon>Eurotiales</taxon>
        <taxon>Aspergillaceae</taxon>
        <taxon>Aspergillus</taxon>
        <taxon>Aspergillus subgen. Fumigati</taxon>
    </lineage>
</organism>
<dbReference type="SUPFAM" id="SSF51735">
    <property type="entry name" value="NAD(P)-binding Rossmann-fold domains"/>
    <property type="match status" value="1"/>
</dbReference>